<evidence type="ECO:0000313" key="2">
    <source>
        <dbReference type="Proteomes" id="UP000232688"/>
    </source>
</evidence>
<organism evidence="1 2">
    <name type="scientific">Rhizophagus irregularis</name>
    <dbReference type="NCBI Taxonomy" id="588596"/>
    <lineage>
        <taxon>Eukaryota</taxon>
        <taxon>Fungi</taxon>
        <taxon>Fungi incertae sedis</taxon>
        <taxon>Mucoromycota</taxon>
        <taxon>Glomeromycotina</taxon>
        <taxon>Glomeromycetes</taxon>
        <taxon>Glomerales</taxon>
        <taxon>Glomeraceae</taxon>
        <taxon>Rhizophagus</taxon>
    </lineage>
</organism>
<evidence type="ECO:0000313" key="1">
    <source>
        <dbReference type="EMBL" id="PKC62150.1"/>
    </source>
</evidence>
<dbReference type="VEuPathDB" id="FungiDB:RhiirA1_465551"/>
<dbReference type="Proteomes" id="UP000232688">
    <property type="component" value="Unassembled WGS sequence"/>
</dbReference>
<proteinExistence type="predicted"/>
<comment type="caution">
    <text evidence="1">The sequence shown here is derived from an EMBL/GenBank/DDBJ whole genome shotgun (WGS) entry which is preliminary data.</text>
</comment>
<protein>
    <submittedName>
        <fullName evidence="1">Uncharacterized protein</fullName>
    </submittedName>
</protein>
<dbReference type="EMBL" id="LLXH01000894">
    <property type="protein sequence ID" value="PKC62150.1"/>
    <property type="molecule type" value="Genomic_DNA"/>
</dbReference>
<dbReference type="VEuPathDB" id="FungiDB:RhiirFUN_022374"/>
<dbReference type="AlphaFoldDB" id="A0A2N0RFU1"/>
<sequence>MIDLEFGKQKVIVKKLENVKSADRSWFEEAESLFYMQQMDEYRSMLRSLIELMKECWNSDPDKRK</sequence>
<accession>A0A2N0RFU1</accession>
<reference evidence="1 2" key="1">
    <citation type="submission" date="2017-10" db="EMBL/GenBank/DDBJ databases">
        <title>Extensive intraspecific genome diversity in a model arbuscular mycorrhizal fungus.</title>
        <authorList>
            <person name="Chen E.C.H."/>
            <person name="Morin E."/>
            <person name="Baudet D."/>
            <person name="Noel J."/>
            <person name="Ndikumana S."/>
            <person name="Charron P."/>
            <person name="St-Onge C."/>
            <person name="Giorgi J."/>
            <person name="Grigoriev I.V."/>
            <person name="Roux C."/>
            <person name="Martin F.M."/>
            <person name="Corradi N."/>
        </authorList>
    </citation>
    <scope>NUCLEOTIDE SEQUENCE [LARGE SCALE GENOMIC DNA]</scope>
    <source>
        <strain evidence="1 2">A1</strain>
    </source>
</reference>
<reference evidence="1 2" key="2">
    <citation type="submission" date="2017-10" db="EMBL/GenBank/DDBJ databases">
        <title>Genome analyses suggest a sexual origin of heterokaryosis in a supposedly ancient asexual fungus.</title>
        <authorList>
            <person name="Corradi N."/>
            <person name="Sedzielewska K."/>
            <person name="Noel J."/>
            <person name="Charron P."/>
            <person name="Farinelli L."/>
            <person name="Marton T."/>
            <person name="Kruger M."/>
            <person name="Pelin A."/>
            <person name="Brachmann A."/>
            <person name="Corradi N."/>
        </authorList>
    </citation>
    <scope>NUCLEOTIDE SEQUENCE [LARGE SCALE GENOMIC DNA]</scope>
    <source>
        <strain evidence="1 2">A1</strain>
    </source>
</reference>
<gene>
    <name evidence="1" type="ORF">RhiirA1_465551</name>
</gene>
<name>A0A2N0RFU1_9GLOM</name>